<protein>
    <submittedName>
        <fullName evidence="1">Uncharacterized protein</fullName>
    </submittedName>
</protein>
<dbReference type="EMBL" id="LBRB01000009">
    <property type="protein sequence ID" value="KKP88720.1"/>
    <property type="molecule type" value="Genomic_DNA"/>
</dbReference>
<dbReference type="STRING" id="1618333.UR93_C0009G0008"/>
<organism evidence="1 2">
    <name type="scientific">Berkelbacteria bacterium GW2011_GWA2_35_9</name>
    <dbReference type="NCBI Taxonomy" id="1618333"/>
    <lineage>
        <taxon>Bacteria</taxon>
        <taxon>Candidatus Berkelbacteria</taxon>
    </lineage>
</organism>
<evidence type="ECO:0000313" key="2">
    <source>
        <dbReference type="Proteomes" id="UP000034316"/>
    </source>
</evidence>
<dbReference type="Proteomes" id="UP000034316">
    <property type="component" value="Unassembled WGS sequence"/>
</dbReference>
<comment type="caution">
    <text evidence="1">The sequence shown here is derived from an EMBL/GenBank/DDBJ whole genome shotgun (WGS) entry which is preliminary data.</text>
</comment>
<accession>A0A0G0FMU5</accession>
<name>A0A0G0FMU5_9BACT</name>
<gene>
    <name evidence="1" type="ORF">UR93_C0009G0008</name>
</gene>
<reference evidence="1 2" key="1">
    <citation type="journal article" date="2015" name="Nature">
        <title>rRNA introns, odd ribosomes, and small enigmatic genomes across a large radiation of phyla.</title>
        <authorList>
            <person name="Brown C.T."/>
            <person name="Hug L.A."/>
            <person name="Thomas B.C."/>
            <person name="Sharon I."/>
            <person name="Castelle C.J."/>
            <person name="Singh A."/>
            <person name="Wilkins M.J."/>
            <person name="Williams K.H."/>
            <person name="Banfield J.F."/>
        </authorList>
    </citation>
    <scope>NUCLEOTIDE SEQUENCE [LARGE SCALE GENOMIC DNA]</scope>
</reference>
<dbReference type="AlphaFoldDB" id="A0A0G0FMU5"/>
<sequence length="202" mass="23822">MEKLDNTKIEFWNKFKRWHLDDIDICLANNANYAATKTMLSLIDSLGGFYGGLIEYNNIYYVPAGGGSRSKKIYDINNKSFEKSGSKKQFLNFTKNYLHEFFETKLPFGKNIRLSDVLYEHFRCGIIHEGQPKFGTGITKENTPIVIYTNYKNIPVVLNILALRDMLRRAVFEYERDLSDNKQPERMIRWQIRYDFLTQLKF</sequence>
<proteinExistence type="predicted"/>
<evidence type="ECO:0000313" key="1">
    <source>
        <dbReference type="EMBL" id="KKP88720.1"/>
    </source>
</evidence>